<evidence type="ECO:0000313" key="1">
    <source>
        <dbReference type="EMBL" id="GBP01544.1"/>
    </source>
</evidence>
<name>A0A4C1SHQ6_EUMVA</name>
<proteinExistence type="predicted"/>
<evidence type="ECO:0000313" key="2">
    <source>
        <dbReference type="Proteomes" id="UP000299102"/>
    </source>
</evidence>
<dbReference type="EMBL" id="BGZK01003461">
    <property type="protein sequence ID" value="GBP01544.1"/>
    <property type="molecule type" value="Genomic_DNA"/>
</dbReference>
<dbReference type="AlphaFoldDB" id="A0A4C1SHQ6"/>
<feature type="non-terminal residue" evidence="1">
    <location>
        <position position="1"/>
    </location>
</feature>
<sequence>HRAAPTSGGASATLTLFRRLSILKRAVKQGARPQIKALLPSSPQEPERLATFSYEPIKHEDPDKSFSIRVFLSCNVINERDSLIEWCDARPTRKNYCNLCDINNKKKYIALAFALCPARLDKELIPSPFVSTDRAINHDPDFGPAVDSDICPPSIKSSVPTPIPIESLQRN</sequence>
<accession>A0A4C1SHQ6</accession>
<keyword evidence="2" id="KW-1185">Reference proteome</keyword>
<gene>
    <name evidence="1" type="ORF">EVAR_89803_1</name>
</gene>
<comment type="caution">
    <text evidence="1">The sequence shown here is derived from an EMBL/GenBank/DDBJ whole genome shotgun (WGS) entry which is preliminary data.</text>
</comment>
<reference evidence="1 2" key="1">
    <citation type="journal article" date="2019" name="Commun. Biol.">
        <title>The bagworm genome reveals a unique fibroin gene that provides high tensile strength.</title>
        <authorList>
            <person name="Kono N."/>
            <person name="Nakamura H."/>
            <person name="Ohtoshi R."/>
            <person name="Tomita M."/>
            <person name="Numata K."/>
            <person name="Arakawa K."/>
        </authorList>
    </citation>
    <scope>NUCLEOTIDE SEQUENCE [LARGE SCALE GENOMIC DNA]</scope>
</reference>
<protein>
    <submittedName>
        <fullName evidence="1">Uncharacterized protein</fullName>
    </submittedName>
</protein>
<organism evidence="1 2">
    <name type="scientific">Eumeta variegata</name>
    <name type="common">Bagworm moth</name>
    <name type="synonym">Eumeta japonica</name>
    <dbReference type="NCBI Taxonomy" id="151549"/>
    <lineage>
        <taxon>Eukaryota</taxon>
        <taxon>Metazoa</taxon>
        <taxon>Ecdysozoa</taxon>
        <taxon>Arthropoda</taxon>
        <taxon>Hexapoda</taxon>
        <taxon>Insecta</taxon>
        <taxon>Pterygota</taxon>
        <taxon>Neoptera</taxon>
        <taxon>Endopterygota</taxon>
        <taxon>Lepidoptera</taxon>
        <taxon>Glossata</taxon>
        <taxon>Ditrysia</taxon>
        <taxon>Tineoidea</taxon>
        <taxon>Psychidae</taxon>
        <taxon>Oiketicinae</taxon>
        <taxon>Eumeta</taxon>
    </lineage>
</organism>
<dbReference type="Proteomes" id="UP000299102">
    <property type="component" value="Unassembled WGS sequence"/>
</dbReference>